<protein>
    <submittedName>
        <fullName evidence="1">Uncharacterized protein</fullName>
    </submittedName>
</protein>
<evidence type="ECO:0000313" key="2">
    <source>
        <dbReference type="Proteomes" id="UP000799764"/>
    </source>
</evidence>
<evidence type="ECO:0000313" key="1">
    <source>
        <dbReference type="EMBL" id="KAF2437592.1"/>
    </source>
</evidence>
<gene>
    <name evidence="1" type="ORF">P171DRAFT_437657</name>
</gene>
<name>A0A9P4P5G4_9PLEO</name>
<reference evidence="1" key="1">
    <citation type="journal article" date="2020" name="Stud. Mycol.">
        <title>101 Dothideomycetes genomes: a test case for predicting lifestyles and emergence of pathogens.</title>
        <authorList>
            <person name="Haridas S."/>
            <person name="Albert R."/>
            <person name="Binder M."/>
            <person name="Bloem J."/>
            <person name="Labutti K."/>
            <person name="Salamov A."/>
            <person name="Andreopoulos B."/>
            <person name="Baker S."/>
            <person name="Barry K."/>
            <person name="Bills G."/>
            <person name="Bluhm B."/>
            <person name="Cannon C."/>
            <person name="Castanera R."/>
            <person name="Culley D."/>
            <person name="Daum C."/>
            <person name="Ezra D."/>
            <person name="Gonzalez J."/>
            <person name="Henrissat B."/>
            <person name="Kuo A."/>
            <person name="Liang C."/>
            <person name="Lipzen A."/>
            <person name="Lutzoni F."/>
            <person name="Magnuson J."/>
            <person name="Mondo S."/>
            <person name="Nolan M."/>
            <person name="Ohm R."/>
            <person name="Pangilinan J."/>
            <person name="Park H.-J."/>
            <person name="Ramirez L."/>
            <person name="Alfaro M."/>
            <person name="Sun H."/>
            <person name="Tritt A."/>
            <person name="Yoshinaga Y."/>
            <person name="Zwiers L.-H."/>
            <person name="Turgeon B."/>
            <person name="Goodwin S."/>
            <person name="Spatafora J."/>
            <person name="Crous P."/>
            <person name="Grigoriev I."/>
        </authorList>
    </citation>
    <scope>NUCLEOTIDE SEQUENCE</scope>
    <source>
        <strain evidence="1">CBS 690.94</strain>
    </source>
</reference>
<organism evidence="1 2">
    <name type="scientific">Karstenula rhodostoma CBS 690.94</name>
    <dbReference type="NCBI Taxonomy" id="1392251"/>
    <lineage>
        <taxon>Eukaryota</taxon>
        <taxon>Fungi</taxon>
        <taxon>Dikarya</taxon>
        <taxon>Ascomycota</taxon>
        <taxon>Pezizomycotina</taxon>
        <taxon>Dothideomycetes</taxon>
        <taxon>Pleosporomycetidae</taxon>
        <taxon>Pleosporales</taxon>
        <taxon>Massarineae</taxon>
        <taxon>Didymosphaeriaceae</taxon>
        <taxon>Karstenula</taxon>
    </lineage>
</organism>
<dbReference type="EMBL" id="MU001515">
    <property type="protein sequence ID" value="KAF2437592.1"/>
    <property type="molecule type" value="Genomic_DNA"/>
</dbReference>
<accession>A0A9P4P5G4</accession>
<dbReference type="Proteomes" id="UP000799764">
    <property type="component" value="Unassembled WGS sequence"/>
</dbReference>
<dbReference type="OrthoDB" id="2549237at2759"/>
<keyword evidence="2" id="KW-1185">Reference proteome</keyword>
<comment type="caution">
    <text evidence="1">The sequence shown here is derived from an EMBL/GenBank/DDBJ whole genome shotgun (WGS) entry which is preliminary data.</text>
</comment>
<proteinExistence type="predicted"/>
<sequence length="1632" mass="184731">MASAALDPRILRSSPAHKVTEHLRDVFQNSSEESITREILNLIEIDSIAPAAFAQWLGIAQLPETLRAALTQTASIQVRRFAFKKLKKSLSGVQWQETWDALGGVSGWLSLLSEFSVQDVKEACHVLARSAKGADIELKRERITRLFIGILPQLFPDESSDVSSNKDRRQLRTTYQRLIPAGTSDVVSDIVTKHWNAFKEHRYPLLLSHAETLQGLAMRYVFGNHPAGEIWLSPLLSRYPNATTTIPGVSASMQFSLKLLERLTNEDVSASMEKDMVIKELAEPLLKRALKKKIYWSLTQHIVDLCLLYLNRHPDIAETLDMQRGSFVCLVGRCWSSKSDMFTDQFERILALPFAKIEKEQMFSTLVRVGLLGVWKPRRYALLRFYCQCLYQCDLDNEADIKAAELPPLTNTLLNSVLSSEDALSLFTRIRSAKGGYILVDRGPYFYGDSDDSTSVDVDMWHALLLFRSSRHSEAAKVARQCFEARKIATESSAVQERRAANARSAVDFATLSGSLELYMEAHQWARRFVRDPLTACQLYRTTNREGMTLLSGIPRYLNKTMSLSELRNRVEYANNIMLYMFETTCIALREPSFNKLHFRGVLALFASIVRERMIEAARLKKYVRMSDEEVYHVLWADTLKLLLTVEEKGLSPGHEALSLNTVRGVLNYPGNAHVDLKDEAPPTLRFFDELAEARDALWKKHRLSAYPATTALPAPFPQGLPVQHLTEPYILSLHTAQSGAPYIAARINAAVFPERRAALVPFPEDQEIREAIGVFVDDYIFALRVFTPNWLNKEERTRCAHEAWSYAVGPLSEGRFTSDEADRYWSTGETWDSVFPKSWHEAFNTKLPDWPLVPDVEHPGKIEEWDPNPAMLKHVSEKKLGTVTYIDVSKQLLGRSNNATVSTRLQLVDPVIPAASHTPAFSLTRIHQAKANPAIREGQIMLALLYIDNLLLKLRLLSIPFPDAAQGSISRYPAVYVDGEFLSRTSLEHCRDADVFSFLGAHLTSVPPSLLAQAAYNAYEALNTTRENESGYVDLEHRTFGLVRLLIRCDRPTLASNLVVRIVLDRPQNSSWHRLLLSRSFLHRLPAAAAQDCVSTFSKAIISRIKQQAATHTNSSSAFEPDQSTEKIEHLRGSVKVTTAKLLAELLGDTACLPEQFTLSILSELVNNATHVDIRCAALSSLLDLLRFVSFEKTDKILTALQIIIPIAGNLRERRLITGAEWAHAENTLELPELDDQGSLNESAPMLWSLFSFLNSNPPGCSQFLYQAAFVTRIILPVITSLKYQTAKWTSLFLKKQGFDFAAQQDLDIPQIPRDQQILYELLRCAAPFLPISFLDEFVAHCTFNIAPPKDIAKLNKRLREDVTATSDPTSREWLARYALGMDVSGRSFQVTSLLDRYANNSLTGEITTKAVQAAYLKLYTVILLHDTENLKGVHREQRLLWPYSPSSKIDKSWEIKYKPLVEAIIMYVESLHTREWERDPNRRPPVLPNTFVLRTHLLQYAAQYSDHPPNSDEHCAAFATRVAKLTDQISNGLYHHKFLELKASLKYVQGDNRLRVACLLGDISKTRLSWLTLRDHLRVELAASLLYDGTREGGRRDALSEKVEALRQSWRASESEEVRKVGFRQWVRGW</sequence>